<evidence type="ECO:0000256" key="8">
    <source>
        <dbReference type="RuleBase" id="RU363032"/>
    </source>
</evidence>
<evidence type="ECO:0000313" key="10">
    <source>
        <dbReference type="EMBL" id="TQE96877.1"/>
    </source>
</evidence>
<evidence type="ECO:0000256" key="4">
    <source>
        <dbReference type="ARBA" id="ARBA00022519"/>
    </source>
</evidence>
<evidence type="ECO:0000256" key="7">
    <source>
        <dbReference type="ARBA" id="ARBA00023136"/>
    </source>
</evidence>
<keyword evidence="7 8" id="KW-0472">Membrane</keyword>
<keyword evidence="5 8" id="KW-0812">Transmembrane</keyword>
<evidence type="ECO:0000256" key="3">
    <source>
        <dbReference type="ARBA" id="ARBA00022475"/>
    </source>
</evidence>
<proteinExistence type="inferred from homology"/>
<dbReference type="InParanoid" id="A0A540VJE0"/>
<evidence type="ECO:0000259" key="9">
    <source>
        <dbReference type="PROSITE" id="PS50928"/>
    </source>
</evidence>
<dbReference type="Pfam" id="PF00528">
    <property type="entry name" value="BPD_transp_1"/>
    <property type="match status" value="1"/>
</dbReference>
<name>A0A540VJE0_9CHLR</name>
<feature type="transmembrane region" description="Helical" evidence="8">
    <location>
        <begin position="129"/>
        <end position="146"/>
    </location>
</feature>
<evidence type="ECO:0000256" key="1">
    <source>
        <dbReference type="ARBA" id="ARBA00004429"/>
    </source>
</evidence>
<evidence type="ECO:0000313" key="11">
    <source>
        <dbReference type="Proteomes" id="UP000317371"/>
    </source>
</evidence>
<dbReference type="PROSITE" id="PS50928">
    <property type="entry name" value="ABC_TM1"/>
    <property type="match status" value="1"/>
</dbReference>
<evidence type="ECO:0000256" key="6">
    <source>
        <dbReference type="ARBA" id="ARBA00022989"/>
    </source>
</evidence>
<dbReference type="GO" id="GO:0005886">
    <property type="term" value="C:plasma membrane"/>
    <property type="evidence" value="ECO:0007669"/>
    <property type="project" value="UniProtKB-SubCell"/>
</dbReference>
<dbReference type="GO" id="GO:0055085">
    <property type="term" value="P:transmembrane transport"/>
    <property type="evidence" value="ECO:0007669"/>
    <property type="project" value="InterPro"/>
</dbReference>
<comment type="similarity">
    <text evidence="8">Belongs to the binding-protein-dependent transport system permease family.</text>
</comment>
<accession>A0A540VJE0</accession>
<dbReference type="EMBL" id="VIGC01000006">
    <property type="protein sequence ID" value="TQE96877.1"/>
    <property type="molecule type" value="Genomic_DNA"/>
</dbReference>
<keyword evidence="11" id="KW-1185">Reference proteome</keyword>
<feature type="transmembrane region" description="Helical" evidence="8">
    <location>
        <begin position="175"/>
        <end position="196"/>
    </location>
</feature>
<comment type="caution">
    <text evidence="10">The sequence shown here is derived from an EMBL/GenBank/DDBJ whole genome shotgun (WGS) entry which is preliminary data.</text>
</comment>
<keyword evidence="3" id="KW-1003">Cell membrane</keyword>
<dbReference type="InterPro" id="IPR000515">
    <property type="entry name" value="MetI-like"/>
</dbReference>
<keyword evidence="6 8" id="KW-1133">Transmembrane helix</keyword>
<evidence type="ECO:0000256" key="2">
    <source>
        <dbReference type="ARBA" id="ARBA00022448"/>
    </source>
</evidence>
<protein>
    <submittedName>
        <fullName evidence="10">ABC transporter permease</fullName>
    </submittedName>
</protein>
<feature type="transmembrane region" description="Helical" evidence="8">
    <location>
        <begin position="7"/>
        <end position="32"/>
    </location>
</feature>
<dbReference type="OrthoDB" id="57323at2"/>
<feature type="transmembrane region" description="Helical" evidence="8">
    <location>
        <begin position="100"/>
        <end position="123"/>
    </location>
</feature>
<keyword evidence="2 8" id="KW-0813">Transport</keyword>
<sequence>MRTSRWLYVSLITVYLFLLGPFLIIFIAAFGAEATLAFPPRGGFSLHWFSNVFQTSQFVDSFWISLGVGLLATAIALLLGVPVAYVVVHFRFPGEGLLETLFSSPILVPGLVVGFAMLRFFVLLGNFDVFTGLLIGHTAVLFPYSVRVVSASLRNLDPAIEEAAISLGAGRLRSFFLVVLPNIQAGIAAAFILAFITSFNNVPISLFLTGPGVTTLPISMLVYMEYYFDPTVAALSTLLIVFSVILVQGTERLLGLSQYV</sequence>
<dbReference type="Proteomes" id="UP000317371">
    <property type="component" value="Unassembled WGS sequence"/>
</dbReference>
<dbReference type="CDD" id="cd06261">
    <property type="entry name" value="TM_PBP2"/>
    <property type="match status" value="1"/>
</dbReference>
<reference evidence="10 11" key="1">
    <citation type="submission" date="2019-06" db="EMBL/GenBank/DDBJ databases">
        <title>Genome sequence of Litorilinea aerophila BAA-2444.</title>
        <authorList>
            <person name="Maclea K.S."/>
            <person name="Maurais E.G."/>
            <person name="Iannazzi L.C."/>
        </authorList>
    </citation>
    <scope>NUCLEOTIDE SEQUENCE [LARGE SCALE GENOMIC DNA]</scope>
    <source>
        <strain evidence="10 11">ATCC BAA-2444</strain>
    </source>
</reference>
<feature type="transmembrane region" description="Helical" evidence="8">
    <location>
        <begin position="231"/>
        <end position="250"/>
    </location>
</feature>
<dbReference type="PANTHER" id="PTHR43357:SF4">
    <property type="entry name" value="INNER MEMBRANE ABC TRANSPORTER PERMEASE PROTEIN YDCV"/>
    <property type="match status" value="1"/>
</dbReference>
<comment type="subcellular location">
    <subcellularLocation>
        <location evidence="1">Cell inner membrane</location>
        <topology evidence="1">Multi-pass membrane protein</topology>
    </subcellularLocation>
    <subcellularLocation>
        <location evidence="8">Cell membrane</location>
        <topology evidence="8">Multi-pass membrane protein</topology>
    </subcellularLocation>
</comment>
<feature type="transmembrane region" description="Helical" evidence="8">
    <location>
        <begin position="62"/>
        <end position="88"/>
    </location>
</feature>
<keyword evidence="4" id="KW-0997">Cell inner membrane</keyword>
<dbReference type="AlphaFoldDB" id="A0A540VJE0"/>
<dbReference type="InterPro" id="IPR035906">
    <property type="entry name" value="MetI-like_sf"/>
</dbReference>
<organism evidence="10 11">
    <name type="scientific">Litorilinea aerophila</name>
    <dbReference type="NCBI Taxonomy" id="1204385"/>
    <lineage>
        <taxon>Bacteria</taxon>
        <taxon>Bacillati</taxon>
        <taxon>Chloroflexota</taxon>
        <taxon>Caldilineae</taxon>
        <taxon>Caldilineales</taxon>
        <taxon>Caldilineaceae</taxon>
        <taxon>Litorilinea</taxon>
    </lineage>
</organism>
<dbReference type="Gene3D" id="1.10.3720.10">
    <property type="entry name" value="MetI-like"/>
    <property type="match status" value="1"/>
</dbReference>
<dbReference type="SUPFAM" id="SSF161098">
    <property type="entry name" value="MetI-like"/>
    <property type="match status" value="1"/>
</dbReference>
<evidence type="ECO:0000256" key="5">
    <source>
        <dbReference type="ARBA" id="ARBA00022692"/>
    </source>
</evidence>
<feature type="transmembrane region" description="Helical" evidence="8">
    <location>
        <begin position="202"/>
        <end position="224"/>
    </location>
</feature>
<feature type="domain" description="ABC transmembrane type-1" evidence="9">
    <location>
        <begin position="62"/>
        <end position="250"/>
    </location>
</feature>
<dbReference type="PANTHER" id="PTHR43357">
    <property type="entry name" value="INNER MEMBRANE ABC TRANSPORTER PERMEASE PROTEIN YDCV"/>
    <property type="match status" value="1"/>
</dbReference>
<gene>
    <name evidence="10" type="ORF">FKZ61_06105</name>
</gene>